<sequence length="187" mass="21237">MHPAGAVDLYRAGDELNANGLLRLILPDDKGVCSSSSTMPIKYAINTTTYCAWSIENSESCNRSLKMKNYFLDYITANAICDRSKDNCFTPILIDYNYNETTNQPNDCQYLSDMLIDIITQNGVITGFKIRFDVSEGHLRCPSEVTCLNEFRYFLKLIDYGSSMAQFISLLPIMIIAVIFVSFKYMF</sequence>
<evidence type="ECO:0000313" key="2">
    <source>
        <dbReference type="EMBL" id="VDK54921.1"/>
    </source>
</evidence>
<feature type="transmembrane region" description="Helical" evidence="1">
    <location>
        <begin position="164"/>
        <end position="183"/>
    </location>
</feature>
<keyword evidence="3" id="KW-1185">Reference proteome</keyword>
<proteinExistence type="predicted"/>
<gene>
    <name evidence="2" type="ORF">ASIM_LOCUS15368</name>
</gene>
<keyword evidence="1" id="KW-1133">Transmembrane helix</keyword>
<reference evidence="2 3" key="2">
    <citation type="submission" date="2018-11" db="EMBL/GenBank/DDBJ databases">
        <authorList>
            <consortium name="Pathogen Informatics"/>
        </authorList>
    </citation>
    <scope>NUCLEOTIDE SEQUENCE [LARGE SCALE GENOMIC DNA]</scope>
</reference>
<dbReference type="Proteomes" id="UP000267096">
    <property type="component" value="Unassembled WGS sequence"/>
</dbReference>
<keyword evidence="1" id="KW-0812">Transmembrane</keyword>
<evidence type="ECO:0000256" key="1">
    <source>
        <dbReference type="SAM" id="Phobius"/>
    </source>
</evidence>
<protein>
    <submittedName>
        <fullName evidence="2 4">Uncharacterized protein</fullName>
    </submittedName>
</protein>
<dbReference type="EMBL" id="UYRR01032277">
    <property type="protein sequence ID" value="VDK54921.1"/>
    <property type="molecule type" value="Genomic_DNA"/>
</dbReference>
<keyword evidence="1" id="KW-0472">Membrane</keyword>
<name>A0A0M3K4S0_ANISI</name>
<evidence type="ECO:0000313" key="4">
    <source>
        <dbReference type="WBParaSite" id="ASIM_0001596101-mRNA-1"/>
    </source>
</evidence>
<dbReference type="OrthoDB" id="5812690at2759"/>
<evidence type="ECO:0000313" key="3">
    <source>
        <dbReference type="Proteomes" id="UP000267096"/>
    </source>
</evidence>
<organism evidence="4">
    <name type="scientific">Anisakis simplex</name>
    <name type="common">Herring worm</name>
    <dbReference type="NCBI Taxonomy" id="6269"/>
    <lineage>
        <taxon>Eukaryota</taxon>
        <taxon>Metazoa</taxon>
        <taxon>Ecdysozoa</taxon>
        <taxon>Nematoda</taxon>
        <taxon>Chromadorea</taxon>
        <taxon>Rhabditida</taxon>
        <taxon>Spirurina</taxon>
        <taxon>Ascaridomorpha</taxon>
        <taxon>Ascaridoidea</taxon>
        <taxon>Anisakidae</taxon>
        <taxon>Anisakis</taxon>
        <taxon>Anisakis simplex complex</taxon>
    </lineage>
</organism>
<dbReference type="WBParaSite" id="ASIM_0001596101-mRNA-1">
    <property type="protein sequence ID" value="ASIM_0001596101-mRNA-1"/>
    <property type="gene ID" value="ASIM_0001596101"/>
</dbReference>
<accession>A0A0M3K4S0</accession>
<dbReference type="AlphaFoldDB" id="A0A0M3K4S0"/>
<reference evidence="4" key="1">
    <citation type="submission" date="2017-02" db="UniProtKB">
        <authorList>
            <consortium name="WormBaseParasite"/>
        </authorList>
    </citation>
    <scope>IDENTIFICATION</scope>
</reference>